<evidence type="ECO:0000256" key="3">
    <source>
        <dbReference type="ARBA" id="ARBA00022737"/>
    </source>
</evidence>
<keyword evidence="1" id="KW-0433">Leucine-rich repeat</keyword>
<dbReference type="EMBL" id="PQNY01000002">
    <property type="protein sequence ID" value="POS02814.1"/>
    <property type="molecule type" value="Genomic_DNA"/>
</dbReference>
<accession>A0A2S4NAT4</accession>
<proteinExistence type="predicted"/>
<gene>
    <name evidence="6" type="ORF">Q361_102127</name>
</gene>
<dbReference type="OrthoDB" id="3179827at2"/>
<dbReference type="Pfam" id="PF18962">
    <property type="entry name" value="Por_Secre_tail"/>
    <property type="match status" value="1"/>
</dbReference>
<dbReference type="AlphaFoldDB" id="A0A2S4NAT4"/>
<evidence type="ECO:0000259" key="5">
    <source>
        <dbReference type="Pfam" id="PF18962"/>
    </source>
</evidence>
<keyword evidence="7" id="KW-1185">Reference proteome</keyword>
<dbReference type="PANTHER" id="PTHR47566:SF1">
    <property type="entry name" value="PROTEIN NUD1"/>
    <property type="match status" value="1"/>
</dbReference>
<dbReference type="SUPFAM" id="SSF52058">
    <property type="entry name" value="L domain-like"/>
    <property type="match status" value="1"/>
</dbReference>
<evidence type="ECO:0000256" key="2">
    <source>
        <dbReference type="ARBA" id="ARBA00022729"/>
    </source>
</evidence>
<dbReference type="Proteomes" id="UP000237056">
    <property type="component" value="Unassembled WGS sequence"/>
</dbReference>
<evidence type="ECO:0000313" key="7">
    <source>
        <dbReference type="Proteomes" id="UP000237056"/>
    </source>
</evidence>
<evidence type="ECO:0000256" key="1">
    <source>
        <dbReference type="ARBA" id="ARBA00022614"/>
    </source>
</evidence>
<feature type="chain" id="PRO_5015502872" evidence="4">
    <location>
        <begin position="20"/>
        <end position="370"/>
    </location>
</feature>
<feature type="signal peptide" evidence="4">
    <location>
        <begin position="1"/>
        <end position="19"/>
    </location>
</feature>
<sequence>MRKYIITTLFITIGFIAKAQEYTFTNNTLVNVLLSSDTSNDIAHDAQGNAIKIDSNSNGRISVAEANNVYDLNLNQQNLTSIEGVECFPNLVSVDVSENALTNINILNQLTNLEVIACNNNAITSINFTNLSQLSLLYCYNNQITTLELSNATNLNHLDCSYNLLTTLNVTNANYLTILDCSHNNLTSLNLHTFSNLNKLYCNTNSLSTLDVSSLSNLTTCIAHSNNLSSLYLKNGVDYSLLNSQGYNFKENPNISYICADTSKIDDLALYFNIPTSYITSSCGNTNTTTNRNSNTNMLVFPNPTKGELNLEIPANENIEKITIYNLAGQPIYTTYQATNTLNISNINEGIYFVEATTNSNKYNKQVIKK</sequence>
<comment type="caution">
    <text evidence="6">The sequence shown here is derived from an EMBL/GenBank/DDBJ whole genome shotgun (WGS) entry which is preliminary data.</text>
</comment>
<dbReference type="InterPro" id="IPR026444">
    <property type="entry name" value="Secre_tail"/>
</dbReference>
<feature type="domain" description="Secretion system C-terminal sorting" evidence="5">
    <location>
        <begin position="300"/>
        <end position="368"/>
    </location>
</feature>
<evidence type="ECO:0000313" key="6">
    <source>
        <dbReference type="EMBL" id="POS02814.1"/>
    </source>
</evidence>
<dbReference type="InterPro" id="IPR032675">
    <property type="entry name" value="LRR_dom_sf"/>
</dbReference>
<keyword evidence="3" id="KW-0677">Repeat</keyword>
<dbReference type="GO" id="GO:0035591">
    <property type="term" value="F:signaling adaptor activity"/>
    <property type="evidence" value="ECO:0007669"/>
    <property type="project" value="TreeGrafter"/>
</dbReference>
<dbReference type="NCBIfam" id="TIGR04183">
    <property type="entry name" value="Por_Secre_tail"/>
    <property type="match status" value="1"/>
</dbReference>
<keyword evidence="2 4" id="KW-0732">Signal</keyword>
<dbReference type="RefSeq" id="WP_103725060.1">
    <property type="nucleotide sequence ID" value="NZ_PQNY01000002.1"/>
</dbReference>
<reference evidence="6 7" key="1">
    <citation type="submission" date="2018-01" db="EMBL/GenBank/DDBJ databases">
        <title>Genomic Encyclopedia of Type Strains, Phase I: the one thousand microbial genomes (KMG-I) project.</title>
        <authorList>
            <person name="Goeker M."/>
        </authorList>
    </citation>
    <scope>NUCLEOTIDE SEQUENCE [LARGE SCALE GENOMIC DNA]</scope>
    <source>
        <strain evidence="6 7">DSM 17960</strain>
    </source>
</reference>
<protein>
    <submittedName>
        <fullName evidence="6">Putative secreted protein (Por secretion system target)</fullName>
    </submittedName>
</protein>
<dbReference type="PANTHER" id="PTHR47566">
    <property type="match status" value="1"/>
</dbReference>
<dbReference type="InterPro" id="IPR052574">
    <property type="entry name" value="CDIRP"/>
</dbReference>
<dbReference type="Gene3D" id="3.80.10.10">
    <property type="entry name" value="Ribonuclease Inhibitor"/>
    <property type="match status" value="1"/>
</dbReference>
<organism evidence="6 7">
    <name type="scientific">Flavobacterium croceum DSM 17960</name>
    <dbReference type="NCBI Taxonomy" id="1121886"/>
    <lineage>
        <taxon>Bacteria</taxon>
        <taxon>Pseudomonadati</taxon>
        <taxon>Bacteroidota</taxon>
        <taxon>Flavobacteriia</taxon>
        <taxon>Flavobacteriales</taxon>
        <taxon>Flavobacteriaceae</taxon>
        <taxon>Flavobacterium</taxon>
    </lineage>
</organism>
<name>A0A2S4NAT4_9FLAO</name>
<evidence type="ECO:0000256" key="4">
    <source>
        <dbReference type="SAM" id="SignalP"/>
    </source>
</evidence>